<feature type="transmembrane region" description="Helical" evidence="1">
    <location>
        <begin position="114"/>
        <end position="135"/>
    </location>
</feature>
<proteinExistence type="predicted"/>
<keyword evidence="1" id="KW-0812">Transmembrane</keyword>
<evidence type="ECO:0000313" key="2">
    <source>
        <dbReference type="EMBL" id="CAI9275573.1"/>
    </source>
</evidence>
<organism evidence="2 3">
    <name type="scientific">Lactuca saligna</name>
    <name type="common">Willowleaf lettuce</name>
    <dbReference type="NCBI Taxonomy" id="75948"/>
    <lineage>
        <taxon>Eukaryota</taxon>
        <taxon>Viridiplantae</taxon>
        <taxon>Streptophyta</taxon>
        <taxon>Embryophyta</taxon>
        <taxon>Tracheophyta</taxon>
        <taxon>Spermatophyta</taxon>
        <taxon>Magnoliopsida</taxon>
        <taxon>eudicotyledons</taxon>
        <taxon>Gunneridae</taxon>
        <taxon>Pentapetalae</taxon>
        <taxon>asterids</taxon>
        <taxon>campanulids</taxon>
        <taxon>Asterales</taxon>
        <taxon>Asteraceae</taxon>
        <taxon>Cichorioideae</taxon>
        <taxon>Cichorieae</taxon>
        <taxon>Lactucinae</taxon>
        <taxon>Lactuca</taxon>
    </lineage>
</organism>
<keyword evidence="1" id="KW-0472">Membrane</keyword>
<reference evidence="2" key="1">
    <citation type="submission" date="2023-04" db="EMBL/GenBank/DDBJ databases">
        <authorList>
            <person name="Vijverberg K."/>
            <person name="Xiong W."/>
            <person name="Schranz E."/>
        </authorList>
    </citation>
    <scope>NUCLEOTIDE SEQUENCE</scope>
</reference>
<name>A0AA35YKA1_LACSI</name>
<dbReference type="EMBL" id="OX465079">
    <property type="protein sequence ID" value="CAI9275573.1"/>
    <property type="molecule type" value="Genomic_DNA"/>
</dbReference>
<dbReference type="Proteomes" id="UP001177003">
    <property type="component" value="Chromosome 3"/>
</dbReference>
<protein>
    <submittedName>
        <fullName evidence="2">Uncharacterized protein</fullName>
    </submittedName>
</protein>
<gene>
    <name evidence="2" type="ORF">LSALG_LOCUS15597</name>
</gene>
<sequence>MPLESNQVEEDLEVKLCHILYHVPVRVNNTFGSYVGSGSDDFYQVVTMAPTTLFNPLSLVLLKKLKPPSYLEAINGQEPFFFLFIVCCFLWMSVLQRNNIWGAKSSCFAIVDSAFSLVVLTAVTMAFTVSTMASWKNEPLGSLPQDQPWLLQSQQCHSQYVAQGLHYQDQKFLQDDTILNYWNLVQADKNKLWITDKNHLPQPATSLSSLDHQIHHH</sequence>
<feature type="transmembrane region" description="Helical" evidence="1">
    <location>
        <begin position="74"/>
        <end position="94"/>
    </location>
</feature>
<keyword evidence="3" id="KW-1185">Reference proteome</keyword>
<accession>A0AA35YKA1</accession>
<evidence type="ECO:0000313" key="3">
    <source>
        <dbReference type="Proteomes" id="UP001177003"/>
    </source>
</evidence>
<keyword evidence="1" id="KW-1133">Transmembrane helix</keyword>
<evidence type="ECO:0000256" key="1">
    <source>
        <dbReference type="SAM" id="Phobius"/>
    </source>
</evidence>
<dbReference type="AlphaFoldDB" id="A0AA35YKA1"/>